<evidence type="ECO:0000256" key="2">
    <source>
        <dbReference type="ARBA" id="ARBA00011738"/>
    </source>
</evidence>
<organism evidence="10 11">
    <name type="scientific">Trichoglossum hirsutum</name>
    <dbReference type="NCBI Taxonomy" id="265104"/>
    <lineage>
        <taxon>Eukaryota</taxon>
        <taxon>Fungi</taxon>
        <taxon>Dikarya</taxon>
        <taxon>Ascomycota</taxon>
        <taxon>Pezizomycotina</taxon>
        <taxon>Geoglossomycetes</taxon>
        <taxon>Geoglossales</taxon>
        <taxon>Geoglossaceae</taxon>
        <taxon>Trichoglossum</taxon>
    </lineage>
</organism>
<name>A0A9P8LJF4_9PEZI</name>
<evidence type="ECO:0000256" key="1">
    <source>
        <dbReference type="ARBA" id="ARBA00004777"/>
    </source>
</evidence>
<dbReference type="InterPro" id="IPR020867">
    <property type="entry name" value="THF_DH/CycHdrlase_CS"/>
</dbReference>
<evidence type="ECO:0000256" key="4">
    <source>
        <dbReference type="ARBA" id="ARBA00022801"/>
    </source>
</evidence>
<dbReference type="SUPFAM" id="SSF53223">
    <property type="entry name" value="Aminoacid dehydrogenase-like, N-terminal domain"/>
    <property type="match status" value="1"/>
</dbReference>
<evidence type="ECO:0000259" key="8">
    <source>
        <dbReference type="Pfam" id="PF00763"/>
    </source>
</evidence>
<gene>
    <name evidence="10" type="ORF">GP486_000091</name>
</gene>
<comment type="caution">
    <text evidence="10">The sequence shown here is derived from an EMBL/GenBank/DDBJ whole genome shotgun (WGS) entry which is preliminary data.</text>
</comment>
<dbReference type="Gene3D" id="3.40.50.720">
    <property type="entry name" value="NAD(P)-binding Rossmann-like Domain"/>
    <property type="match status" value="1"/>
</dbReference>
<dbReference type="FunFam" id="3.40.50.720:FF:000006">
    <property type="entry name" value="Bifunctional protein FolD"/>
    <property type="match status" value="1"/>
</dbReference>
<evidence type="ECO:0000256" key="6">
    <source>
        <dbReference type="ARBA" id="ARBA00023002"/>
    </source>
</evidence>
<dbReference type="HAMAP" id="MF_01576">
    <property type="entry name" value="THF_DHG_CYH"/>
    <property type="match status" value="1"/>
</dbReference>
<evidence type="ECO:0000256" key="5">
    <source>
        <dbReference type="ARBA" id="ARBA00022857"/>
    </source>
</evidence>
<dbReference type="GO" id="GO:0005829">
    <property type="term" value="C:cytosol"/>
    <property type="evidence" value="ECO:0007669"/>
    <property type="project" value="TreeGrafter"/>
</dbReference>
<dbReference type="EMBL" id="JAGHQM010000004">
    <property type="protein sequence ID" value="KAH0566510.1"/>
    <property type="molecule type" value="Genomic_DNA"/>
</dbReference>
<keyword evidence="7" id="KW-0511">Multifunctional enzyme</keyword>
<dbReference type="InterPro" id="IPR036291">
    <property type="entry name" value="NAD(P)-bd_dom_sf"/>
</dbReference>
<dbReference type="Proteomes" id="UP000750711">
    <property type="component" value="Unassembled WGS sequence"/>
</dbReference>
<dbReference type="InterPro" id="IPR000672">
    <property type="entry name" value="THF_DH/CycHdrlase"/>
</dbReference>
<dbReference type="PRINTS" id="PR00085">
    <property type="entry name" value="THFDHDRGNASE"/>
</dbReference>
<feature type="domain" description="Tetrahydrofolate dehydrogenase/cyclohydrolase NAD(P)-binding" evidence="9">
    <location>
        <begin position="143"/>
        <end position="290"/>
    </location>
</feature>
<dbReference type="PANTHER" id="PTHR48099">
    <property type="entry name" value="C-1-TETRAHYDROFOLATE SYNTHASE, CYTOPLASMIC-RELATED"/>
    <property type="match status" value="1"/>
</dbReference>
<keyword evidence="4" id="KW-0378">Hydrolase</keyword>
<dbReference type="Pfam" id="PF02882">
    <property type="entry name" value="THF_DHG_CYH_C"/>
    <property type="match status" value="1"/>
</dbReference>
<dbReference type="Pfam" id="PF00763">
    <property type="entry name" value="THF_DHG_CYH"/>
    <property type="match status" value="1"/>
</dbReference>
<dbReference type="PROSITE" id="PS00766">
    <property type="entry name" value="THF_DHG_CYH_1"/>
    <property type="match status" value="1"/>
</dbReference>
<evidence type="ECO:0000256" key="3">
    <source>
        <dbReference type="ARBA" id="ARBA00022563"/>
    </source>
</evidence>
<proteinExistence type="inferred from homology"/>
<accession>A0A9P8LJF4</accession>
<comment type="subunit">
    <text evidence="2">Homodimer.</text>
</comment>
<dbReference type="FunFam" id="3.40.50.10860:FF:000005">
    <property type="entry name" value="C-1-tetrahydrofolate synthase, cytoplasmic, putative"/>
    <property type="match status" value="1"/>
</dbReference>
<dbReference type="GO" id="GO:0004477">
    <property type="term" value="F:methenyltetrahydrofolate cyclohydrolase activity"/>
    <property type="evidence" value="ECO:0007669"/>
    <property type="project" value="TreeGrafter"/>
</dbReference>
<dbReference type="CDD" id="cd01080">
    <property type="entry name" value="NAD_bind_m-THF_DH_Cyclohyd"/>
    <property type="match status" value="1"/>
</dbReference>
<evidence type="ECO:0000256" key="7">
    <source>
        <dbReference type="ARBA" id="ARBA00023268"/>
    </source>
</evidence>
<evidence type="ECO:0008006" key="12">
    <source>
        <dbReference type="Google" id="ProtNLM"/>
    </source>
</evidence>
<keyword evidence="6" id="KW-0560">Oxidoreductase</keyword>
<dbReference type="GO" id="GO:0004488">
    <property type="term" value="F:methylenetetrahydrofolate dehydrogenase (NADP+) activity"/>
    <property type="evidence" value="ECO:0007669"/>
    <property type="project" value="InterPro"/>
</dbReference>
<evidence type="ECO:0000313" key="10">
    <source>
        <dbReference type="EMBL" id="KAH0566510.1"/>
    </source>
</evidence>
<keyword evidence="5" id="KW-0521">NADP</keyword>
<dbReference type="PROSITE" id="PS00767">
    <property type="entry name" value="THF_DHG_CYH_2"/>
    <property type="match status" value="1"/>
</dbReference>
<dbReference type="GO" id="GO:0035999">
    <property type="term" value="P:tetrahydrofolate interconversion"/>
    <property type="evidence" value="ECO:0007669"/>
    <property type="project" value="TreeGrafter"/>
</dbReference>
<keyword evidence="11" id="KW-1185">Reference proteome</keyword>
<dbReference type="InterPro" id="IPR046346">
    <property type="entry name" value="Aminoacid_DH-like_N_sf"/>
</dbReference>
<evidence type="ECO:0000313" key="11">
    <source>
        <dbReference type="Proteomes" id="UP000750711"/>
    </source>
</evidence>
<protein>
    <recommendedName>
        <fullName evidence="12">Methenyltetrahydrofolate cyclohydrolase</fullName>
    </recommendedName>
</protein>
<dbReference type="SUPFAM" id="SSF51735">
    <property type="entry name" value="NAD(P)-binding Rossmann-fold domains"/>
    <property type="match status" value="1"/>
</dbReference>
<reference evidence="10" key="1">
    <citation type="submission" date="2021-03" db="EMBL/GenBank/DDBJ databases">
        <title>Comparative genomics and phylogenomic investigation of the class Geoglossomycetes provide insights into ecological specialization and systematics.</title>
        <authorList>
            <person name="Melie T."/>
            <person name="Pirro S."/>
            <person name="Miller A.N."/>
            <person name="Quandt A."/>
        </authorList>
    </citation>
    <scope>NUCLEOTIDE SEQUENCE</scope>
    <source>
        <strain evidence="10">CAQ_001_2017</strain>
    </source>
</reference>
<sequence>MTATKIDGTAIARRIRESLSAQIKKRQETDPEFKPSLTIIQVGDKPDSSTYVRMKLKAAEEANIICNLVRYPESTTESELLGHINRVNNDPSVHGVLVQLPVPPHISELAVTSAVADEKDVDGFGVVNIGKLAKRGGKPLFLPCTPKGVMVLLQESGVNLKGKNAVVVGRSDIVGSPISYLLKNADATVTVCHRQTEGLEDFTKRADVVVVAIGKPNYIKGEWLKPGAVVIDVGTNYIPDGSKKSGQRLVGDVDFDSAVEVASQITPVPGGVGPMTVAMLLQNVVDSATNYFEREKARKF</sequence>
<evidence type="ECO:0000259" key="9">
    <source>
        <dbReference type="Pfam" id="PF02882"/>
    </source>
</evidence>
<comment type="pathway">
    <text evidence="1">One-carbon metabolism; tetrahydrofolate interconversion.</text>
</comment>
<dbReference type="PANTHER" id="PTHR48099:SF5">
    <property type="entry name" value="C-1-TETRAHYDROFOLATE SYNTHASE, CYTOPLASMIC"/>
    <property type="match status" value="1"/>
</dbReference>
<dbReference type="InterPro" id="IPR020631">
    <property type="entry name" value="THF_DH/CycHdrlase_NAD-bd_dom"/>
</dbReference>
<dbReference type="InterPro" id="IPR020630">
    <property type="entry name" value="THF_DH/CycHdrlase_cat_dom"/>
</dbReference>
<feature type="domain" description="Tetrahydrofolate dehydrogenase/cyclohydrolase catalytic" evidence="8">
    <location>
        <begin position="6"/>
        <end position="122"/>
    </location>
</feature>
<dbReference type="Gene3D" id="3.40.50.10860">
    <property type="entry name" value="Leucine Dehydrogenase, chain A, domain 1"/>
    <property type="match status" value="1"/>
</dbReference>
<keyword evidence="3" id="KW-0554">One-carbon metabolism</keyword>
<dbReference type="AlphaFoldDB" id="A0A9P8LJF4"/>